<sequence length="164" mass="18342">MFRSPFSRTSNSRYSLLAASDFFYCLRVRNYASDGEKLPDVPRPTRSGLQASYPRGTGGRLSFSGNVCTVFGASGYLGRYDLPCLCCACLYLVAAACMKPKDGTQIIVPYRSDPYDVRHLKTIGDLGQILFFVRPFYLNDEESIRKVVRYSNVVVNLIGSDYPT</sequence>
<dbReference type="WBParaSite" id="nRc.2.0.1.t27996-RA">
    <property type="protein sequence ID" value="nRc.2.0.1.t27996-RA"/>
    <property type="gene ID" value="nRc.2.0.1.g27996"/>
</dbReference>
<dbReference type="GO" id="GO:0005739">
    <property type="term" value="C:mitochondrion"/>
    <property type="evidence" value="ECO:0007669"/>
    <property type="project" value="TreeGrafter"/>
</dbReference>
<dbReference type="PANTHER" id="PTHR12126:SF11">
    <property type="entry name" value="NADH DEHYDROGENASE [UBIQUINONE] 1 ALPHA SUBCOMPLEX SUBUNIT 9, MITOCHONDRIAL"/>
    <property type="match status" value="1"/>
</dbReference>
<evidence type="ECO:0000313" key="2">
    <source>
        <dbReference type="WBParaSite" id="nRc.2.0.1.t27996-RA"/>
    </source>
</evidence>
<name>A0A915JQ10_ROMCU</name>
<reference evidence="2" key="1">
    <citation type="submission" date="2022-11" db="UniProtKB">
        <authorList>
            <consortium name="WormBaseParasite"/>
        </authorList>
    </citation>
    <scope>IDENTIFICATION</scope>
</reference>
<protein>
    <submittedName>
        <fullName evidence="2">Uncharacterized protein</fullName>
    </submittedName>
</protein>
<evidence type="ECO:0000313" key="1">
    <source>
        <dbReference type="Proteomes" id="UP000887565"/>
    </source>
</evidence>
<dbReference type="AlphaFoldDB" id="A0A915JQ10"/>
<proteinExistence type="predicted"/>
<accession>A0A915JQ10</accession>
<keyword evidence="1" id="KW-1185">Reference proteome</keyword>
<dbReference type="Proteomes" id="UP000887565">
    <property type="component" value="Unplaced"/>
</dbReference>
<dbReference type="InterPro" id="IPR051207">
    <property type="entry name" value="ComplexI_NDUFA9_subunit"/>
</dbReference>
<dbReference type="PANTHER" id="PTHR12126">
    <property type="entry name" value="NADH-UBIQUINONE OXIDOREDUCTASE 39 KDA SUBUNIT-RELATED"/>
    <property type="match status" value="1"/>
</dbReference>
<organism evidence="1 2">
    <name type="scientific">Romanomermis culicivorax</name>
    <name type="common">Nematode worm</name>
    <dbReference type="NCBI Taxonomy" id="13658"/>
    <lineage>
        <taxon>Eukaryota</taxon>
        <taxon>Metazoa</taxon>
        <taxon>Ecdysozoa</taxon>
        <taxon>Nematoda</taxon>
        <taxon>Enoplea</taxon>
        <taxon>Dorylaimia</taxon>
        <taxon>Mermithida</taxon>
        <taxon>Mermithoidea</taxon>
        <taxon>Mermithidae</taxon>
        <taxon>Romanomermis</taxon>
    </lineage>
</organism>
<dbReference type="GO" id="GO:0044877">
    <property type="term" value="F:protein-containing complex binding"/>
    <property type="evidence" value="ECO:0007669"/>
    <property type="project" value="TreeGrafter"/>
</dbReference>